<proteinExistence type="predicted"/>
<gene>
    <name evidence="1" type="ORF">A2W41_01145</name>
</gene>
<sequence>MTPTPEVKVAQALSDASGTVRVVDIQTRREGKLLYGVVYKRTPGSGIMRFVDKYPKENGYWPPIPDEIFRSMTDLARLAFNSQPSQKSSKPR</sequence>
<name>A0A1G2FX10_9BACT</name>
<dbReference type="EMBL" id="MHNI01000015">
    <property type="protein sequence ID" value="OGZ42609.1"/>
    <property type="molecule type" value="Genomic_DNA"/>
</dbReference>
<reference evidence="1 2" key="1">
    <citation type="journal article" date="2016" name="Nat. Commun.">
        <title>Thousands of microbial genomes shed light on interconnected biogeochemical processes in an aquifer system.</title>
        <authorList>
            <person name="Anantharaman K."/>
            <person name="Brown C.T."/>
            <person name="Hug L.A."/>
            <person name="Sharon I."/>
            <person name="Castelle C.J."/>
            <person name="Probst A.J."/>
            <person name="Thomas B.C."/>
            <person name="Singh A."/>
            <person name="Wilkins M.J."/>
            <person name="Karaoz U."/>
            <person name="Brodie E.L."/>
            <person name="Williams K.H."/>
            <person name="Hubbard S.S."/>
            <person name="Banfield J.F."/>
        </authorList>
    </citation>
    <scope>NUCLEOTIDE SEQUENCE [LARGE SCALE GENOMIC DNA]</scope>
</reference>
<comment type="caution">
    <text evidence="1">The sequence shown here is derived from an EMBL/GenBank/DDBJ whole genome shotgun (WGS) entry which is preliminary data.</text>
</comment>
<evidence type="ECO:0000313" key="1">
    <source>
        <dbReference type="EMBL" id="OGZ42609.1"/>
    </source>
</evidence>
<organism evidence="1 2">
    <name type="scientific">Candidatus Ryanbacteria bacterium RIFCSPHIGHO2_01_45_13</name>
    <dbReference type="NCBI Taxonomy" id="1802112"/>
    <lineage>
        <taxon>Bacteria</taxon>
        <taxon>Candidatus Ryaniibacteriota</taxon>
    </lineage>
</organism>
<accession>A0A1G2FX10</accession>
<dbReference type="Proteomes" id="UP000176700">
    <property type="component" value="Unassembled WGS sequence"/>
</dbReference>
<dbReference type="AlphaFoldDB" id="A0A1G2FX10"/>
<evidence type="ECO:0000313" key="2">
    <source>
        <dbReference type="Proteomes" id="UP000176700"/>
    </source>
</evidence>
<protein>
    <submittedName>
        <fullName evidence="1">Uncharacterized protein</fullName>
    </submittedName>
</protein>